<organism evidence="1">
    <name type="scientific">Arundo donax</name>
    <name type="common">Giant reed</name>
    <name type="synonym">Donax arundinaceus</name>
    <dbReference type="NCBI Taxonomy" id="35708"/>
    <lineage>
        <taxon>Eukaryota</taxon>
        <taxon>Viridiplantae</taxon>
        <taxon>Streptophyta</taxon>
        <taxon>Embryophyta</taxon>
        <taxon>Tracheophyta</taxon>
        <taxon>Spermatophyta</taxon>
        <taxon>Magnoliopsida</taxon>
        <taxon>Liliopsida</taxon>
        <taxon>Poales</taxon>
        <taxon>Poaceae</taxon>
        <taxon>PACMAD clade</taxon>
        <taxon>Arundinoideae</taxon>
        <taxon>Arundineae</taxon>
        <taxon>Arundo</taxon>
    </lineage>
</organism>
<proteinExistence type="predicted"/>
<reference evidence="1" key="2">
    <citation type="journal article" date="2015" name="Data Brief">
        <title>Shoot transcriptome of the giant reed, Arundo donax.</title>
        <authorList>
            <person name="Barrero R.A."/>
            <person name="Guerrero F.D."/>
            <person name="Moolhuijzen P."/>
            <person name="Goolsby J.A."/>
            <person name="Tidwell J."/>
            <person name="Bellgard S.E."/>
            <person name="Bellgard M.I."/>
        </authorList>
    </citation>
    <scope>NUCLEOTIDE SEQUENCE</scope>
    <source>
        <tissue evidence="1">Shoot tissue taken approximately 20 cm above the soil surface</tissue>
    </source>
</reference>
<dbReference type="AlphaFoldDB" id="A0A0A9CSE4"/>
<protein>
    <submittedName>
        <fullName evidence="1">Uncharacterized protein</fullName>
    </submittedName>
</protein>
<dbReference type="EMBL" id="GBRH01221585">
    <property type="protein sequence ID" value="JAD76310.1"/>
    <property type="molecule type" value="Transcribed_RNA"/>
</dbReference>
<name>A0A0A9CSE4_ARUDO</name>
<accession>A0A0A9CSE4</accession>
<sequence length="113" mass="12326">MRAERRCAANQVWPNEVVVNGRGLSQGELDLLLGCALPPDRLAPGLYWYDKDSGLWGKEGERPDRIVSSKLSVGGKLRADASNGTTQVFVNGREITKTELRMLKGSFTTCTGS</sequence>
<evidence type="ECO:0000313" key="1">
    <source>
        <dbReference type="EMBL" id="JAD76310.1"/>
    </source>
</evidence>
<dbReference type="PANTHER" id="PTHR36486:SF4">
    <property type="entry name" value="PH DOMAIN-CONTAINING PROTEIN"/>
    <property type="match status" value="1"/>
</dbReference>
<dbReference type="InterPro" id="IPR053057">
    <property type="entry name" value="XLG_GTP-binding"/>
</dbReference>
<reference evidence="1" key="1">
    <citation type="submission" date="2014-09" db="EMBL/GenBank/DDBJ databases">
        <authorList>
            <person name="Magalhaes I.L.F."/>
            <person name="Oliveira U."/>
            <person name="Santos F.R."/>
            <person name="Vidigal T.H.D.A."/>
            <person name="Brescovit A.D."/>
            <person name="Santos A.J."/>
        </authorList>
    </citation>
    <scope>NUCLEOTIDE SEQUENCE</scope>
    <source>
        <tissue evidence="1">Shoot tissue taken approximately 20 cm above the soil surface</tissue>
    </source>
</reference>
<dbReference type="PANTHER" id="PTHR36486">
    <property type="entry name" value="OS01G0977800 PROTEIN"/>
    <property type="match status" value="1"/>
</dbReference>